<protein>
    <submittedName>
        <fullName evidence="1">Uncharacterized protein</fullName>
    </submittedName>
</protein>
<accession>A0AAT9GX32</accession>
<name>A0AAT9GX32_9FLAO</name>
<organism evidence="1">
    <name type="scientific">Flavobacterium sp. CFS9</name>
    <dbReference type="NCBI Taxonomy" id="3143118"/>
    <lineage>
        <taxon>Bacteria</taxon>
        <taxon>Pseudomonadati</taxon>
        <taxon>Bacteroidota</taxon>
        <taxon>Flavobacteriia</taxon>
        <taxon>Flavobacteriales</taxon>
        <taxon>Flavobacteriaceae</taxon>
        <taxon>Flavobacterium</taxon>
    </lineage>
</organism>
<dbReference type="RefSeq" id="WP_369617035.1">
    <property type="nucleotide sequence ID" value="NZ_AP031573.1"/>
</dbReference>
<dbReference type="EMBL" id="AP031573">
    <property type="protein sequence ID" value="BFM41785.1"/>
    <property type="molecule type" value="Genomic_DNA"/>
</dbReference>
<reference evidence="1" key="1">
    <citation type="submission" date="2024-05" db="EMBL/GenBank/DDBJ databases">
        <title>Whole-Genome Sequence of CFS9, a Potential Fish Probiotic Isolated from the Body Surface of Silurus asotus.</title>
        <authorList>
            <person name="Kojima M."/>
            <person name="Tobioka K."/>
            <person name="Yokota K."/>
            <person name="Nakatani H."/>
            <person name="Hori K."/>
            <person name="Tamaru Y."/>
            <person name="Okazaki F."/>
        </authorList>
    </citation>
    <scope>NUCLEOTIDE SEQUENCE</scope>
    <source>
        <strain evidence="1">CFS9</strain>
    </source>
</reference>
<sequence>MKHILIVFLVVPFINSAQSKYYNYNLYEGKSYLFTMDQSNDLMLNSIRFIGGQINNSQNTKKEEKLYTGGLLIFTSLIGQAITHEAGHQSVLSELGIGSISKPFMDKNLVAKVTGVTNETLINLRNNSFPNYIRLHTAGLESDYAYLRKSDSYFSFNEEDYKVLYPDYVIRKLATQFYYLTSFFDSKTKIKEVDSNELDRDIVGHDVYGMIRHLHRLSMEFYRYTQREDLTKEEKSYARRIGYMSLVNFLNPNLWKSRNYRISDIVTGNFSVSYSLAPFGDFIEQNAYLKISDKYKLNPYFRQYFNKSYTFLAGGIGLHNYSFLDDKFLLNSSIDFWEQPRNLEFRTKEKEVGLGVKSELAMRFSKGENDTKPSAYFNLGMSYKTNGFLPEAPSLSNDFQIYLGIIISMKNKS</sequence>
<evidence type="ECO:0000313" key="1">
    <source>
        <dbReference type="EMBL" id="BFM41785.1"/>
    </source>
</evidence>
<dbReference type="AlphaFoldDB" id="A0AAT9GX32"/>
<proteinExistence type="predicted"/>
<gene>
    <name evidence="1" type="ORF">CFS9_04260</name>
</gene>